<evidence type="ECO:0000256" key="1">
    <source>
        <dbReference type="SAM" id="MobiDB-lite"/>
    </source>
</evidence>
<feature type="region of interest" description="Disordered" evidence="1">
    <location>
        <begin position="1"/>
        <end position="46"/>
    </location>
</feature>
<keyword evidence="4" id="KW-1185">Reference proteome</keyword>
<evidence type="ECO:0000313" key="4">
    <source>
        <dbReference type="Proteomes" id="UP001206548"/>
    </source>
</evidence>
<feature type="compositionally biased region" description="Low complexity" evidence="1">
    <location>
        <begin position="132"/>
        <end position="148"/>
    </location>
</feature>
<dbReference type="Gene3D" id="2.60.40.4300">
    <property type="match status" value="1"/>
</dbReference>
<evidence type="ECO:0000313" key="3">
    <source>
        <dbReference type="EMBL" id="MCS4488972.1"/>
    </source>
</evidence>
<feature type="compositionally biased region" description="Polar residues" evidence="1">
    <location>
        <begin position="1"/>
        <end position="10"/>
    </location>
</feature>
<dbReference type="EMBL" id="JANUXX010000020">
    <property type="protein sequence ID" value="MCS4488972.1"/>
    <property type="molecule type" value="Genomic_DNA"/>
</dbReference>
<evidence type="ECO:0000259" key="2">
    <source>
        <dbReference type="Pfam" id="PF17966"/>
    </source>
</evidence>
<protein>
    <recommendedName>
        <fullName evidence="2">Mub B2-like domain-containing protein</fullName>
    </recommendedName>
</protein>
<sequence length="202" mass="21414">KTVPTSQTVTFEGAGDATPATDTQNDYSFSGKHDEVTGSDTWDEESHTYGKVTVPVVQGYVADKASAGEKEVTPANPDASDTVTYTAVGKLVPVDEDGQPITGAPTPNYSNNPDDPTKVNPTPVPSLDGWEPVDPSDVTPDNPTTDTPVKYRHKLTDISKATSQTVTFEGAGDATPATDTQNDYSFSGKHDEVTGSDTWDEE</sequence>
<feature type="domain" description="Mub B2-like" evidence="2">
    <location>
        <begin position="5"/>
        <end position="87"/>
    </location>
</feature>
<accession>A0ABT2F913</accession>
<feature type="non-terminal residue" evidence="3">
    <location>
        <position position="202"/>
    </location>
</feature>
<dbReference type="InterPro" id="IPR041495">
    <property type="entry name" value="Mub_B2"/>
</dbReference>
<dbReference type="Pfam" id="PF17966">
    <property type="entry name" value="Muc_B2"/>
    <property type="match status" value="1"/>
</dbReference>
<feature type="compositionally biased region" description="Polar residues" evidence="1">
    <location>
        <begin position="105"/>
        <end position="114"/>
    </location>
</feature>
<name>A0ABT2F913_9STRE</name>
<proteinExistence type="predicted"/>
<organism evidence="3 4">
    <name type="scientific">Streptococcus sciuri</name>
    <dbReference type="NCBI Taxonomy" id="2973939"/>
    <lineage>
        <taxon>Bacteria</taxon>
        <taxon>Bacillati</taxon>
        <taxon>Bacillota</taxon>
        <taxon>Bacilli</taxon>
        <taxon>Lactobacillales</taxon>
        <taxon>Streptococcaceae</taxon>
        <taxon>Streptococcus</taxon>
    </lineage>
</organism>
<gene>
    <name evidence="3" type="ORF">NXS10_08540</name>
</gene>
<dbReference type="Proteomes" id="UP001206548">
    <property type="component" value="Unassembled WGS sequence"/>
</dbReference>
<comment type="caution">
    <text evidence="3">The sequence shown here is derived from an EMBL/GenBank/DDBJ whole genome shotgun (WGS) entry which is preliminary data.</text>
</comment>
<feature type="non-terminal residue" evidence="3">
    <location>
        <position position="1"/>
    </location>
</feature>
<feature type="region of interest" description="Disordered" evidence="1">
    <location>
        <begin position="90"/>
        <end position="202"/>
    </location>
</feature>
<reference evidence="3 4" key="1">
    <citation type="journal article" date="2023" name="Int. J. Syst. Evol. Microbiol.">
        <title>Streptococcus sciuri sp. nov., Staphylococcus marylandisciuri sp. nov. and Staphylococcus americanisciuri sp. nov., isolated from faeces of eastern grey squirrel (Sciurus carolinensis).</title>
        <authorList>
            <person name="Volokhov D.V."/>
            <person name="Zagorodnyaya T.A."/>
            <person name="Furtak V.A."/>
            <person name="Nattanmai G."/>
            <person name="Randall L."/>
            <person name="Jose S."/>
            <person name="Gao Y."/>
            <person name="Eisenberg T."/>
            <person name="Delmonte P."/>
            <person name="Blom J."/>
            <person name="Mitchell K.K."/>
        </authorList>
    </citation>
    <scope>NUCLEOTIDE SEQUENCE [LARGE SCALE GENOMIC DNA]</scope>
    <source>
        <strain evidence="3 4">SQ9-PEA</strain>
    </source>
</reference>